<dbReference type="InterPro" id="IPR001214">
    <property type="entry name" value="SET_dom"/>
</dbReference>
<comment type="caution">
    <text evidence="12">The sequence shown here is derived from an EMBL/GenBank/DDBJ whole genome shotgun (WGS) entry which is preliminary data.</text>
</comment>
<evidence type="ECO:0000256" key="5">
    <source>
        <dbReference type="ARBA" id="ARBA00022679"/>
    </source>
</evidence>
<feature type="domain" description="SET" evidence="9">
    <location>
        <begin position="458"/>
        <end position="565"/>
    </location>
</feature>
<feature type="compositionally biased region" description="Low complexity" evidence="8">
    <location>
        <begin position="714"/>
        <end position="739"/>
    </location>
</feature>
<proteinExistence type="predicted"/>
<dbReference type="Pfam" id="PF17907">
    <property type="entry name" value="AWS"/>
    <property type="match status" value="1"/>
</dbReference>
<feature type="compositionally biased region" description="Low complexity" evidence="8">
    <location>
        <begin position="8"/>
        <end position="19"/>
    </location>
</feature>
<feature type="compositionally biased region" description="Basic residues" evidence="8">
    <location>
        <begin position="238"/>
        <end position="250"/>
    </location>
</feature>
<dbReference type="Gene3D" id="2.170.270.10">
    <property type="entry name" value="SET domain"/>
    <property type="match status" value="1"/>
</dbReference>
<dbReference type="FunFam" id="2.170.270.10:FF:000037">
    <property type="entry name" value="Histone-lysine N-methyltransferase"/>
    <property type="match status" value="1"/>
</dbReference>
<feature type="compositionally biased region" description="Basic and acidic residues" evidence="8">
    <location>
        <begin position="21"/>
        <end position="32"/>
    </location>
</feature>
<evidence type="ECO:0000256" key="8">
    <source>
        <dbReference type="SAM" id="MobiDB-lite"/>
    </source>
</evidence>
<dbReference type="InterPro" id="IPR003616">
    <property type="entry name" value="Post-SET_dom"/>
</dbReference>
<evidence type="ECO:0000259" key="9">
    <source>
        <dbReference type="PROSITE" id="PS50280"/>
    </source>
</evidence>
<reference evidence="12 13" key="1">
    <citation type="submission" date="2019-06" db="EMBL/GenBank/DDBJ databases">
        <title>Wine fermentation using esterase from Monascus purpureus.</title>
        <authorList>
            <person name="Geng C."/>
            <person name="Zhang Y."/>
        </authorList>
    </citation>
    <scope>NUCLEOTIDE SEQUENCE [LARGE SCALE GENOMIC DNA]</scope>
    <source>
        <strain evidence="12">HQ1</strain>
    </source>
</reference>
<feature type="compositionally biased region" description="Basic and acidic residues" evidence="8">
    <location>
        <begin position="54"/>
        <end position="66"/>
    </location>
</feature>
<evidence type="ECO:0000256" key="3">
    <source>
        <dbReference type="ARBA" id="ARBA00022454"/>
    </source>
</evidence>
<protein>
    <recommendedName>
        <fullName evidence="14">Histone-lysine N-methyltransferase ash1</fullName>
    </recommendedName>
</protein>
<dbReference type="InterPro" id="IPR050777">
    <property type="entry name" value="SET2_Histone-Lys_MeTrsfase"/>
</dbReference>
<dbReference type="GO" id="GO:0032259">
    <property type="term" value="P:methylation"/>
    <property type="evidence" value="ECO:0007669"/>
    <property type="project" value="UniProtKB-KW"/>
</dbReference>
<evidence type="ECO:0000259" key="10">
    <source>
        <dbReference type="PROSITE" id="PS50868"/>
    </source>
</evidence>
<comment type="subcellular location">
    <subcellularLocation>
        <location evidence="2">Chromosome</location>
    </subcellularLocation>
    <subcellularLocation>
        <location evidence="1">Nucleus</location>
    </subcellularLocation>
</comment>
<feature type="compositionally biased region" description="Basic residues" evidence="8">
    <location>
        <begin position="655"/>
        <end position="666"/>
    </location>
</feature>
<keyword evidence="5" id="KW-0808">Transferase</keyword>
<feature type="region of interest" description="Disordered" evidence="8">
    <location>
        <begin position="589"/>
        <end position="626"/>
    </location>
</feature>
<feature type="compositionally biased region" description="Polar residues" evidence="8">
    <location>
        <begin position="149"/>
        <end position="162"/>
    </location>
</feature>
<dbReference type="Proteomes" id="UP000319663">
    <property type="component" value="Unassembled WGS sequence"/>
</dbReference>
<feature type="compositionally biased region" description="Polar residues" evidence="8">
    <location>
        <begin position="81"/>
        <end position="94"/>
    </location>
</feature>
<feature type="compositionally biased region" description="Basic residues" evidence="8">
    <location>
        <begin position="792"/>
        <end position="801"/>
    </location>
</feature>
<keyword evidence="13" id="KW-1185">Reference proteome</keyword>
<accession>A0A507QPF9</accession>
<feature type="compositionally biased region" description="Basic and acidic residues" evidence="8">
    <location>
        <begin position="816"/>
        <end position="828"/>
    </location>
</feature>
<dbReference type="PROSITE" id="PS50868">
    <property type="entry name" value="POST_SET"/>
    <property type="match status" value="1"/>
</dbReference>
<evidence type="ECO:0008006" key="14">
    <source>
        <dbReference type="Google" id="ProtNLM"/>
    </source>
</evidence>
<organism evidence="12 13">
    <name type="scientific">Monascus purpureus</name>
    <name type="common">Red mold</name>
    <name type="synonym">Monascus anka</name>
    <dbReference type="NCBI Taxonomy" id="5098"/>
    <lineage>
        <taxon>Eukaryota</taxon>
        <taxon>Fungi</taxon>
        <taxon>Dikarya</taxon>
        <taxon>Ascomycota</taxon>
        <taxon>Pezizomycotina</taxon>
        <taxon>Eurotiomycetes</taxon>
        <taxon>Eurotiomycetidae</taxon>
        <taxon>Eurotiales</taxon>
        <taxon>Aspergillaceae</taxon>
        <taxon>Monascus</taxon>
    </lineage>
</organism>
<feature type="domain" description="AWS" evidence="11">
    <location>
        <begin position="401"/>
        <end position="447"/>
    </location>
</feature>
<dbReference type="Pfam" id="PF00856">
    <property type="entry name" value="SET"/>
    <property type="match status" value="1"/>
</dbReference>
<feature type="region of interest" description="Disordered" evidence="8">
    <location>
        <begin position="126"/>
        <end position="298"/>
    </location>
</feature>
<feature type="compositionally biased region" description="Basic and acidic residues" evidence="8">
    <location>
        <begin position="591"/>
        <end position="610"/>
    </location>
</feature>
<dbReference type="STRING" id="5098.A0A507QPF9"/>
<keyword evidence="3" id="KW-0158">Chromosome</keyword>
<evidence type="ECO:0000313" key="13">
    <source>
        <dbReference type="Proteomes" id="UP000319663"/>
    </source>
</evidence>
<feature type="region of interest" description="Disordered" evidence="8">
    <location>
        <begin position="652"/>
        <end position="695"/>
    </location>
</feature>
<dbReference type="GO" id="GO:0005694">
    <property type="term" value="C:chromosome"/>
    <property type="evidence" value="ECO:0007669"/>
    <property type="project" value="UniProtKB-SubCell"/>
</dbReference>
<keyword evidence="7" id="KW-0539">Nucleus</keyword>
<dbReference type="SUPFAM" id="SSF82199">
    <property type="entry name" value="SET domain"/>
    <property type="match status" value="1"/>
</dbReference>
<name>A0A507QPF9_MONPU</name>
<evidence type="ECO:0000313" key="12">
    <source>
        <dbReference type="EMBL" id="TQB68972.1"/>
    </source>
</evidence>
<dbReference type="GO" id="GO:0042054">
    <property type="term" value="F:histone methyltransferase activity"/>
    <property type="evidence" value="ECO:0007669"/>
    <property type="project" value="InterPro"/>
</dbReference>
<feature type="compositionally biased region" description="Basic and acidic residues" evidence="8">
    <location>
        <begin position="171"/>
        <end position="187"/>
    </location>
</feature>
<evidence type="ECO:0000256" key="7">
    <source>
        <dbReference type="ARBA" id="ARBA00023242"/>
    </source>
</evidence>
<feature type="domain" description="Post-SET" evidence="10">
    <location>
        <begin position="573"/>
        <end position="589"/>
    </location>
</feature>
<evidence type="ECO:0000256" key="1">
    <source>
        <dbReference type="ARBA" id="ARBA00004123"/>
    </source>
</evidence>
<gene>
    <name evidence="12" type="ORF">MPDQ_002480</name>
</gene>
<dbReference type="SMART" id="SM00570">
    <property type="entry name" value="AWS"/>
    <property type="match status" value="1"/>
</dbReference>
<feature type="compositionally biased region" description="Polar residues" evidence="8">
    <location>
        <begin position="612"/>
        <end position="621"/>
    </location>
</feature>
<evidence type="ECO:0000259" key="11">
    <source>
        <dbReference type="PROSITE" id="PS51215"/>
    </source>
</evidence>
<dbReference type="EMBL" id="VIFY01000179">
    <property type="protein sequence ID" value="TQB68972.1"/>
    <property type="molecule type" value="Genomic_DNA"/>
</dbReference>
<dbReference type="PROSITE" id="PS51215">
    <property type="entry name" value="AWS"/>
    <property type="match status" value="1"/>
</dbReference>
<feature type="compositionally biased region" description="Basic residues" evidence="8">
    <location>
        <begin position="740"/>
        <end position="756"/>
    </location>
</feature>
<sequence length="890" mass="98117">MGLESIFSAGASAASLTASPDHNHPTGLHAEDIMGVDFSEQLLTPENSRSETSSNHEHASTEEKPTSWRRSARATRESLRSTEQLDAQQHTLSSGEEDVNTISGVFEEESSQPSCLHNDAAAVDSTMLPPRESGSALHERPTAPDTPISEMSQEQHQGNTNAPLPPRTLRRLVEKVLAGKEDKDRQQDGTSSADADSPKPLRRSARLGPRPTTNKFSSILGKRTRDTMKTKSEAARANNRRASLRPRKPVTSKENVASEPPLPKKRCGVESALFSKFTSEGKDQAAQEETLAAPKPAPQNRRKIWLSHGLYAGQEHTTQTRAYQRKSGSRRRRTTPAQRTFLPAPMFAGDRLLKTGRDFRLPFDIFSPLPPGQPKPDEWRRTNKNVFVGEAGRIWKANKHLELSSCTCTEATGCDENCQNRFMFYECDDSNCRLGSECGNRSFEELKQRTKAGGKYNIGVEVIKTKDRGYGVRSNRTFEPNQIIVEYTGEIITQAECERRMRTVYKNNDNMIIDATRGSIARFVNHSCEPNCRMEKWTVSGKPRMALFAGSRGIMTGDELSYDYNFDPYSQKNVQECRCGSSTCRGILGPRPKDKEKRMLKQSKTEEKASRFKSSTKSAGSRTVVAKRKREAALDVSTSRVNKKRKILSMGSVKTKGKRAATKTKQRVTASKTDASERKVTNARGRGRATKTGRAATAIRNTRKTNSVIKTAAKATKTVKASTRTPGSKKTTASTTTKSLKPKAGRVKKETKRTKANVKLPKVAIRSRLKGTTVHGTKKPASSPSAQQSVSKLKRSAKAKPRVTAGNQTAVSPKRASKEQEKEGREPKQSATSKRVGDKDAVKGKKTTARAEDKGPGKRDRETAAEGDGPAGIAKRRRKTSKHAVPETPL</sequence>
<dbReference type="AlphaFoldDB" id="A0A507QPF9"/>
<dbReference type="SMART" id="SM00317">
    <property type="entry name" value="SET"/>
    <property type="match status" value="1"/>
</dbReference>
<evidence type="ECO:0000256" key="6">
    <source>
        <dbReference type="ARBA" id="ARBA00022691"/>
    </source>
</evidence>
<dbReference type="PANTHER" id="PTHR22884">
    <property type="entry name" value="SET DOMAIN PROTEINS"/>
    <property type="match status" value="1"/>
</dbReference>
<dbReference type="InterPro" id="IPR046341">
    <property type="entry name" value="SET_dom_sf"/>
</dbReference>
<keyword evidence="4" id="KW-0489">Methyltransferase</keyword>
<evidence type="ECO:0000256" key="2">
    <source>
        <dbReference type="ARBA" id="ARBA00004286"/>
    </source>
</evidence>
<dbReference type="PROSITE" id="PS50280">
    <property type="entry name" value="SET"/>
    <property type="match status" value="1"/>
</dbReference>
<dbReference type="GO" id="GO:0005634">
    <property type="term" value="C:nucleus"/>
    <property type="evidence" value="ECO:0007669"/>
    <property type="project" value="UniProtKB-SubCell"/>
</dbReference>
<dbReference type="InterPro" id="IPR006560">
    <property type="entry name" value="AWS_dom"/>
</dbReference>
<feature type="compositionally biased region" description="Low complexity" evidence="8">
    <location>
        <begin position="779"/>
        <end position="789"/>
    </location>
</feature>
<feature type="compositionally biased region" description="Basic and acidic residues" evidence="8">
    <location>
        <begin position="223"/>
        <end position="234"/>
    </location>
</feature>
<feature type="region of interest" description="Disordered" evidence="8">
    <location>
        <begin position="714"/>
        <end position="890"/>
    </location>
</feature>
<feature type="compositionally biased region" description="Basic and acidic residues" evidence="8">
    <location>
        <begin position="835"/>
        <end position="864"/>
    </location>
</feature>
<feature type="region of interest" description="Disordered" evidence="8">
    <location>
        <begin position="1"/>
        <end position="102"/>
    </location>
</feature>
<feature type="compositionally biased region" description="Polar residues" evidence="8">
    <location>
        <begin position="41"/>
        <end position="53"/>
    </location>
</feature>
<keyword evidence="6" id="KW-0949">S-adenosyl-L-methionine</keyword>
<evidence type="ECO:0000256" key="4">
    <source>
        <dbReference type="ARBA" id="ARBA00022603"/>
    </source>
</evidence>